<evidence type="ECO:0000256" key="1">
    <source>
        <dbReference type="SAM" id="MobiDB-lite"/>
    </source>
</evidence>
<reference evidence="2 3" key="1">
    <citation type="journal article" date="2011" name="J. Bacteriol.">
        <title>Complete genome sequence of Haloarcula hispanica, a model haloarchaeon for studying genetics, metabolism, and virus-host interaction.</title>
        <authorList>
            <person name="Liu H."/>
            <person name="Wu Z."/>
            <person name="Li M."/>
            <person name="Zhang F."/>
            <person name="Zheng H."/>
            <person name="Han J."/>
            <person name="Liu J."/>
            <person name="Zhou J."/>
            <person name="Wang S."/>
            <person name="Xiang H."/>
        </authorList>
    </citation>
    <scope>NUCLEOTIDE SEQUENCE [LARGE SCALE GENOMIC DNA]</scope>
    <source>
        <strain evidence="3">ATCC 33960 / DSM 4426 / JCM 8911 / NBRC 102182 / NCIMB 2187 / VKM B-1755</strain>
    </source>
</reference>
<name>G0HYF9_HALHT</name>
<accession>G0HYF9</accession>
<protein>
    <submittedName>
        <fullName evidence="2">Uncharacterized protein</fullName>
    </submittedName>
</protein>
<dbReference type="HOGENOM" id="CLU_2032791_0_0_2"/>
<evidence type="ECO:0000313" key="3">
    <source>
        <dbReference type="Proteomes" id="UP000005629"/>
    </source>
</evidence>
<evidence type="ECO:0000313" key="2">
    <source>
        <dbReference type="EMBL" id="AEM58860.1"/>
    </source>
</evidence>
<proteinExistence type="predicted"/>
<organism evidence="2 3">
    <name type="scientific">Haloarcula hispanica (strain ATCC 33960 / DSM 4426 / JCM 8911 / NBRC 102182 / NCIMB 2187 / VKM B-1755)</name>
    <dbReference type="NCBI Taxonomy" id="634497"/>
    <lineage>
        <taxon>Archaea</taxon>
        <taxon>Methanobacteriati</taxon>
        <taxon>Methanobacteriota</taxon>
        <taxon>Stenosarchaea group</taxon>
        <taxon>Halobacteria</taxon>
        <taxon>Halobacteriales</taxon>
        <taxon>Haloarculaceae</taxon>
        <taxon>Haloarcula</taxon>
    </lineage>
</organism>
<sequence length="127" mass="14543">MHRTVLMSQPHLSPEQQPSDQRQIPSIEAIGPVVDEVIDIARQELDAPRSVKIKTWEDREFLVRVKHGSAPGVNTRYGYETAIQYHSDRETVEAFLIEEDTHTDEAERLLKMELGTIPDPVREKIGE</sequence>
<gene>
    <name evidence="2" type="ordered locus">HAH_4185</name>
</gene>
<dbReference type="AlphaFoldDB" id="G0HYF9"/>
<dbReference type="EMBL" id="CP002922">
    <property type="protein sequence ID" value="AEM58860.1"/>
    <property type="molecule type" value="Genomic_DNA"/>
</dbReference>
<dbReference type="eggNOG" id="arCOG14532">
    <property type="taxonomic scope" value="Archaea"/>
</dbReference>
<dbReference type="KEGG" id="hhi:HAH_4185"/>
<feature type="region of interest" description="Disordered" evidence="1">
    <location>
        <begin position="1"/>
        <end position="23"/>
    </location>
</feature>
<dbReference type="Proteomes" id="UP000005629">
    <property type="component" value="Chromosome II"/>
</dbReference>